<evidence type="ECO:0000313" key="3">
    <source>
        <dbReference type="EMBL" id="KAF6226461.1"/>
    </source>
</evidence>
<feature type="compositionally biased region" description="Basic and acidic residues" evidence="1">
    <location>
        <begin position="370"/>
        <end position="394"/>
    </location>
</feature>
<evidence type="ECO:0000256" key="1">
    <source>
        <dbReference type="SAM" id="MobiDB-lite"/>
    </source>
</evidence>
<dbReference type="PROSITE" id="PS50853">
    <property type="entry name" value="FN3"/>
    <property type="match status" value="1"/>
</dbReference>
<dbReference type="InterPro" id="IPR036116">
    <property type="entry name" value="FN3_sf"/>
</dbReference>
<evidence type="ECO:0000313" key="4">
    <source>
        <dbReference type="Proteomes" id="UP000593566"/>
    </source>
</evidence>
<dbReference type="SUPFAM" id="SSF49265">
    <property type="entry name" value="Fibronectin type III"/>
    <property type="match status" value="1"/>
</dbReference>
<feature type="compositionally biased region" description="Polar residues" evidence="1">
    <location>
        <begin position="208"/>
        <end position="217"/>
    </location>
</feature>
<dbReference type="Gene3D" id="2.60.40.10">
    <property type="entry name" value="Immunoglobulins"/>
    <property type="match status" value="1"/>
</dbReference>
<dbReference type="CDD" id="cd00063">
    <property type="entry name" value="FN3"/>
    <property type="match status" value="1"/>
</dbReference>
<feature type="region of interest" description="Disordered" evidence="1">
    <location>
        <begin position="845"/>
        <end position="1151"/>
    </location>
</feature>
<feature type="region of interest" description="Disordered" evidence="1">
    <location>
        <begin position="528"/>
        <end position="565"/>
    </location>
</feature>
<keyword evidence="4" id="KW-1185">Reference proteome</keyword>
<dbReference type="RefSeq" id="XP_037155014.1">
    <property type="nucleotide sequence ID" value="XM_037300188.1"/>
</dbReference>
<dbReference type="SMART" id="SM00060">
    <property type="entry name" value="FN3"/>
    <property type="match status" value="1"/>
</dbReference>
<feature type="region of interest" description="Disordered" evidence="1">
    <location>
        <begin position="345"/>
        <end position="394"/>
    </location>
</feature>
<feature type="compositionally biased region" description="Polar residues" evidence="1">
    <location>
        <begin position="746"/>
        <end position="758"/>
    </location>
</feature>
<feature type="region of interest" description="Disordered" evidence="1">
    <location>
        <begin position="208"/>
        <end position="293"/>
    </location>
</feature>
<feature type="region of interest" description="Disordered" evidence="1">
    <location>
        <begin position="746"/>
        <end position="829"/>
    </location>
</feature>
<sequence>MAKRRTGRPGTAKNKAKQAEAELVEDEHVENQAIGTPKLRQPIVCQGLDVQSMLFLQWDAALEQWASMVSPRLASPHLSMAFFMFQDAAFICALAWILYRLWQINQKPVEELQELLGLDIPPIPEVSLAGITSESVLLYWKPPDNQAASLMHTIEVNGIKVGEFGRGDTSIQITGLKPGNYYNIRVLATNAAKFTSLGPLIRLRTTPSLKSSTQAASIPSDPAGDTEPAAVRATSAPFEAALPSPTVRDFSGAQHQTKRTVSGRRNSPATSGGEQLSGQIIQTEGSDEDESPETIKRLIERLDFLRNEVQRTDRETYEEEHESKRYLAELAKEKDGLKQILKEKEEASSELRRHGNHLDKLNRTAQSKKAAKEKQLQQKKADRQKLRDDTARWERETIEMKQDTEDMEREKADVIAAKDKEVADIRKRIAEDVAVIKSLEEEIRIKGVQIKAMEKDRDKLSNDGSEEHERSMSERENDQEWETKVQAIQAQLGSFWQAVQHAELEKQQAEEHLNWWLTKRARNPEQFAATPSLELASSIQRSRSRRNRQNNSRASTMSSPPANYQSGLVSFHNGAAISPPFAATSPFFNMSNGMTVPSGSERTGLSRTDAEMLTGGGPMSPAANSLLPSNLFRDDDAIAQRFTDTAGQEPLGTANPDLFLGHAVSNPDASTHGPHTPVSAGSRAGSLFSSPHDSLHNLHGYQTRPDPFMEGDSHLVNPTSAPFQSSIAADSNPLVTSRLANLFSSTFNRQRAKPSTQEPPLLGTLKQGQSQSFPRNLEQDHLDPGGSRRRRGSHGNWANPMAGLLNRNTGNPEDSGLITARTGSGRRSRLNMFGSKFDGLETTAFADQPSSSRPSSTYSYDQILSRPSSDSQRLGWAVPDSLPTRSSPLGVNWSTGSGPWSRAPSRRPSVQHGSTSNLSIGSTPLDPEGYAGSFSKQSSEQAPIGTRPQSSQRPVTPRLNPAAPSFKTLFTRGDTKKTTKGERTGSKNTEKPKDKEGEKGETDEFDSVLDSSPQNPRLSRDAQSITTATSTADSHDSFDRSTSGTPSEAVTPSGPKETLMQKITRKSSSSKFNVPWGKKRDLPSTPGEIDELANNEELLGKSVESAGSTPQQDKSSRSSISWPNIRRKSRKGDYSASDLIERGSELGDDDD</sequence>
<reference evidence="3 4" key="1">
    <citation type="journal article" date="2020" name="Genomics">
        <title>Complete, high-quality genomes from long-read metagenomic sequencing of two wolf lichen thalli reveals enigmatic genome architecture.</title>
        <authorList>
            <person name="McKenzie S.K."/>
            <person name="Walston R.F."/>
            <person name="Allen J.L."/>
        </authorList>
    </citation>
    <scope>NUCLEOTIDE SEQUENCE [LARGE SCALE GENOMIC DNA]</scope>
    <source>
        <strain evidence="3">WasteWater1</strain>
    </source>
</reference>
<comment type="caution">
    <text evidence="3">The sequence shown here is derived from an EMBL/GenBank/DDBJ whole genome shotgun (WGS) entry which is preliminary data.</text>
</comment>
<name>A0A8H6FFR3_9LECA</name>
<dbReference type="AlphaFoldDB" id="A0A8H6FFR3"/>
<organism evidence="3 4">
    <name type="scientific">Letharia lupina</name>
    <dbReference type="NCBI Taxonomy" id="560253"/>
    <lineage>
        <taxon>Eukaryota</taxon>
        <taxon>Fungi</taxon>
        <taxon>Dikarya</taxon>
        <taxon>Ascomycota</taxon>
        <taxon>Pezizomycotina</taxon>
        <taxon>Lecanoromycetes</taxon>
        <taxon>OSLEUM clade</taxon>
        <taxon>Lecanoromycetidae</taxon>
        <taxon>Lecanorales</taxon>
        <taxon>Lecanorineae</taxon>
        <taxon>Parmeliaceae</taxon>
        <taxon>Letharia</taxon>
    </lineage>
</organism>
<feature type="compositionally biased region" description="Basic and acidic residues" evidence="1">
    <location>
        <begin position="345"/>
        <end position="362"/>
    </location>
</feature>
<dbReference type="Proteomes" id="UP000593566">
    <property type="component" value="Unassembled WGS sequence"/>
</dbReference>
<feature type="compositionally biased region" description="Low complexity" evidence="1">
    <location>
        <begin position="1021"/>
        <end position="1032"/>
    </location>
</feature>
<feature type="compositionally biased region" description="Low complexity" evidence="1">
    <location>
        <begin position="849"/>
        <end position="860"/>
    </location>
</feature>
<feature type="region of interest" description="Disordered" evidence="1">
    <location>
        <begin position="454"/>
        <end position="480"/>
    </location>
</feature>
<feature type="compositionally biased region" description="Polar residues" evidence="1">
    <location>
        <begin position="1040"/>
        <end position="1050"/>
    </location>
</feature>
<dbReference type="InterPro" id="IPR013783">
    <property type="entry name" value="Ig-like_fold"/>
</dbReference>
<protein>
    <recommendedName>
        <fullName evidence="2">Fibronectin type-III domain-containing protein</fullName>
    </recommendedName>
</protein>
<dbReference type="GeneID" id="59337722"/>
<dbReference type="Pfam" id="PF00041">
    <property type="entry name" value="fn3"/>
    <property type="match status" value="1"/>
</dbReference>
<feature type="compositionally biased region" description="Polar residues" evidence="1">
    <location>
        <begin position="883"/>
        <end position="898"/>
    </location>
</feature>
<gene>
    <name evidence="3" type="ORF">HO133_009327</name>
</gene>
<dbReference type="InterPro" id="IPR003961">
    <property type="entry name" value="FN3_dom"/>
</dbReference>
<feature type="compositionally biased region" description="Polar residues" evidence="1">
    <location>
        <begin position="263"/>
        <end position="284"/>
    </location>
</feature>
<feature type="compositionally biased region" description="Polar residues" evidence="1">
    <location>
        <begin position="934"/>
        <end position="954"/>
    </location>
</feature>
<accession>A0A8H6FFR3</accession>
<feature type="domain" description="Fibronectin type-III" evidence="2">
    <location>
        <begin position="121"/>
        <end position="208"/>
    </location>
</feature>
<dbReference type="EMBL" id="JACCJB010000006">
    <property type="protein sequence ID" value="KAF6226461.1"/>
    <property type="molecule type" value="Genomic_DNA"/>
</dbReference>
<evidence type="ECO:0000259" key="2">
    <source>
        <dbReference type="PROSITE" id="PS50853"/>
    </source>
</evidence>
<feature type="compositionally biased region" description="Polar residues" evidence="1">
    <location>
        <begin position="1105"/>
        <end position="1122"/>
    </location>
</feature>
<feature type="compositionally biased region" description="Polar residues" evidence="1">
    <location>
        <begin position="911"/>
        <end position="922"/>
    </location>
</feature>
<proteinExistence type="predicted"/>
<feature type="region of interest" description="Disordered" evidence="1">
    <location>
        <begin position="1"/>
        <end position="24"/>
    </location>
</feature>
<feature type="compositionally biased region" description="Basic and acidic residues" evidence="1">
    <location>
        <begin position="973"/>
        <end position="1002"/>
    </location>
</feature>
<feature type="compositionally biased region" description="Polar residues" evidence="1">
    <location>
        <begin position="556"/>
        <end position="565"/>
    </location>
</feature>